<evidence type="ECO:0008006" key="3">
    <source>
        <dbReference type="Google" id="ProtNLM"/>
    </source>
</evidence>
<protein>
    <recommendedName>
        <fullName evidence="3">Pyridoxamine 5'-phosphate oxidase family protein</fullName>
    </recommendedName>
</protein>
<dbReference type="RefSeq" id="WP_208254084.1">
    <property type="nucleotide sequence ID" value="NZ_JAGEOJ010000002.1"/>
</dbReference>
<gene>
    <name evidence="1" type="ORF">J4573_05240</name>
</gene>
<organism evidence="1 2">
    <name type="scientific">Actinomadura barringtoniae</name>
    <dbReference type="NCBI Taxonomy" id="1427535"/>
    <lineage>
        <taxon>Bacteria</taxon>
        <taxon>Bacillati</taxon>
        <taxon>Actinomycetota</taxon>
        <taxon>Actinomycetes</taxon>
        <taxon>Streptosporangiales</taxon>
        <taxon>Thermomonosporaceae</taxon>
        <taxon>Actinomadura</taxon>
    </lineage>
</organism>
<keyword evidence="2" id="KW-1185">Reference proteome</keyword>
<reference evidence="1" key="1">
    <citation type="submission" date="2021-03" db="EMBL/GenBank/DDBJ databases">
        <authorList>
            <person name="Kanchanasin P."/>
            <person name="Saeng-In P."/>
            <person name="Phongsopitanun W."/>
            <person name="Yuki M."/>
            <person name="Kudo T."/>
            <person name="Ohkuma M."/>
            <person name="Tanasupawat S."/>
        </authorList>
    </citation>
    <scope>NUCLEOTIDE SEQUENCE</scope>
    <source>
        <strain evidence="1">GKU 128</strain>
    </source>
</reference>
<proteinExistence type="predicted"/>
<name>A0A939T2F1_9ACTN</name>
<sequence length="133" mass="13895">MTVLPSWPARTVAVLAVVHLDAPMLIPVSEPVRADGRTILLSVHGAQASALRGLDGPPEVAVLILAEGSLAFTARGTARVVAQPMAGAPDQAVVEVAVTGIEPWEPVIEHGSLALRQLAVTRMRCRIAAHGDF</sequence>
<dbReference type="InterPro" id="IPR012349">
    <property type="entry name" value="Split_barrel_FMN-bd"/>
</dbReference>
<accession>A0A939T2F1</accession>
<dbReference type="Gene3D" id="2.30.110.10">
    <property type="entry name" value="Electron Transport, Fmn-binding Protein, Chain A"/>
    <property type="match status" value="1"/>
</dbReference>
<comment type="caution">
    <text evidence="1">The sequence shown here is derived from an EMBL/GenBank/DDBJ whole genome shotgun (WGS) entry which is preliminary data.</text>
</comment>
<evidence type="ECO:0000313" key="1">
    <source>
        <dbReference type="EMBL" id="MBO2446483.1"/>
    </source>
</evidence>
<evidence type="ECO:0000313" key="2">
    <source>
        <dbReference type="Proteomes" id="UP000669179"/>
    </source>
</evidence>
<dbReference type="EMBL" id="JAGEOJ010000002">
    <property type="protein sequence ID" value="MBO2446483.1"/>
    <property type="molecule type" value="Genomic_DNA"/>
</dbReference>
<dbReference type="SUPFAM" id="SSF50475">
    <property type="entry name" value="FMN-binding split barrel"/>
    <property type="match status" value="1"/>
</dbReference>
<dbReference type="Proteomes" id="UP000669179">
    <property type="component" value="Unassembled WGS sequence"/>
</dbReference>
<dbReference type="AlphaFoldDB" id="A0A939T2F1"/>